<feature type="chain" id="PRO_5031288852" evidence="1">
    <location>
        <begin position="23"/>
        <end position="530"/>
    </location>
</feature>
<evidence type="ECO:0000256" key="1">
    <source>
        <dbReference type="SAM" id="SignalP"/>
    </source>
</evidence>
<dbReference type="Gene3D" id="2.160.20.10">
    <property type="entry name" value="Single-stranded right-handed beta-helix, Pectin lyase-like"/>
    <property type="match status" value="1"/>
</dbReference>
<evidence type="ECO:0000313" key="3">
    <source>
        <dbReference type="EMBL" id="HHE55939.1"/>
    </source>
</evidence>
<name>A0A7V5H4Y0_CALAY</name>
<feature type="non-terminal residue" evidence="3">
    <location>
        <position position="530"/>
    </location>
</feature>
<dbReference type="InterPro" id="IPR012334">
    <property type="entry name" value="Pectin_lyas_fold"/>
</dbReference>
<dbReference type="Pfam" id="PF13229">
    <property type="entry name" value="Beta_helix"/>
    <property type="match status" value="1"/>
</dbReference>
<protein>
    <submittedName>
        <fullName evidence="3">Right-handed parallel beta-helix repeat-containing protein</fullName>
    </submittedName>
</protein>
<reference evidence="3" key="1">
    <citation type="journal article" date="2020" name="mSystems">
        <title>Genome- and Community-Level Interaction Insights into Carbon Utilization and Element Cycling Functions of Hydrothermarchaeota in Hydrothermal Sediment.</title>
        <authorList>
            <person name="Zhou Z."/>
            <person name="Liu Y."/>
            <person name="Xu W."/>
            <person name="Pan J."/>
            <person name="Luo Z.H."/>
            <person name="Li M."/>
        </authorList>
    </citation>
    <scope>NUCLEOTIDE SEQUENCE [LARGE SCALE GENOMIC DNA]</scope>
    <source>
        <strain evidence="3">HyVt-76</strain>
    </source>
</reference>
<dbReference type="EMBL" id="DRTD01000686">
    <property type="protein sequence ID" value="HHE55939.1"/>
    <property type="molecule type" value="Genomic_DNA"/>
</dbReference>
<dbReference type="InterPro" id="IPR039448">
    <property type="entry name" value="Beta_helix"/>
</dbReference>
<proteinExistence type="predicted"/>
<evidence type="ECO:0000259" key="2">
    <source>
        <dbReference type="Pfam" id="PF13229"/>
    </source>
</evidence>
<dbReference type="InterPro" id="IPR011050">
    <property type="entry name" value="Pectin_lyase_fold/virulence"/>
</dbReference>
<comment type="caution">
    <text evidence="3">The sequence shown here is derived from an EMBL/GenBank/DDBJ whole genome shotgun (WGS) entry which is preliminary data.</text>
</comment>
<gene>
    <name evidence="3" type="ORF">ENL21_09165</name>
</gene>
<keyword evidence="1" id="KW-0732">Signal</keyword>
<accession>A0A7V5H4Y0</accession>
<dbReference type="Gene3D" id="2.60.40.10">
    <property type="entry name" value="Immunoglobulins"/>
    <property type="match status" value="2"/>
</dbReference>
<feature type="domain" description="Right handed beta helix" evidence="2">
    <location>
        <begin position="101"/>
        <end position="248"/>
    </location>
</feature>
<organism evidence="3">
    <name type="scientific">Caldithrix abyssi</name>
    <dbReference type="NCBI Taxonomy" id="187145"/>
    <lineage>
        <taxon>Bacteria</taxon>
        <taxon>Pseudomonadati</taxon>
        <taxon>Calditrichota</taxon>
        <taxon>Calditrichia</taxon>
        <taxon>Calditrichales</taxon>
        <taxon>Calditrichaceae</taxon>
        <taxon>Caldithrix</taxon>
    </lineage>
</organism>
<dbReference type="SUPFAM" id="SSF51126">
    <property type="entry name" value="Pectin lyase-like"/>
    <property type="match status" value="1"/>
</dbReference>
<dbReference type="Proteomes" id="UP000886111">
    <property type="component" value="Unassembled WGS sequence"/>
</dbReference>
<dbReference type="InterPro" id="IPR013783">
    <property type="entry name" value="Ig-like_fold"/>
</dbReference>
<sequence>MRMIKWPFILILILSLSGMSIAQTKISGLVDGEVWTTDQSPIHISGDLTVLQLTIQPGVQVLFDGNYRMTVSGLLKAAGTEQDSIIFCAAESNTSGWADIYFNNADANSQLKFCRISQVTANPALEINSTDFNLQHVMISGNQAAGIKLTASTVQLERCTIRNNGLQGALVESGSQLNLTACKISGNQDTGLETSDGQITLQNSIVSFNQKEGILLSNTGDKLNCTNSVIAYNSQEGIINIGGTHNIVNSIIYFNSAAQQIVKISGSGQVNYSDVAQTGLGGTGNIMDDPLFADANTFELQTNSPAIDAGNPATSYNDRYFPPSRGTERNDMGAFGGPYARKWFPPVFVQPDTLNFGNVSLGDSLILNLKLKNYSDNVLTISRISITGANANQFRLNDSFVNINLPMADSLLVPVTFKPLQTSSLPYHAQLLISTNLEPKTLPLIGTVVTPNIFTLPDQLTFDPVAVSEIDSRLIKIFNTGTDTLYIDSLRFSEPSFSAILPETALAPYSENYLPLTVFFSPDTIGAIED</sequence>
<dbReference type="AlphaFoldDB" id="A0A7V5H4Y0"/>
<feature type="signal peptide" evidence="1">
    <location>
        <begin position="1"/>
        <end position="22"/>
    </location>
</feature>
<dbReference type="NCBIfam" id="NF012200">
    <property type="entry name" value="choice_anch_D"/>
    <property type="match status" value="1"/>
</dbReference>